<reference evidence="2" key="1">
    <citation type="submission" date="2015-10" db="EMBL/GenBank/DDBJ databases">
        <authorList>
            <person name="Lehtovirta-Morley L.E."/>
            <person name="Vieille C."/>
        </authorList>
    </citation>
    <scope>NUCLEOTIDE SEQUENCE [LARGE SCALE GENOMIC DNA]</scope>
</reference>
<organism evidence="1 2">
    <name type="scientific">Nitrosotalea devaniterrae</name>
    <dbReference type="NCBI Taxonomy" id="1078905"/>
    <lineage>
        <taxon>Archaea</taxon>
        <taxon>Nitrososphaerota</taxon>
        <taxon>Nitrososphaeria</taxon>
        <taxon>Nitrosotaleales</taxon>
        <taxon>Nitrosotaleaceae</taxon>
        <taxon>Nitrosotalea</taxon>
    </lineage>
</organism>
<gene>
    <name evidence="1" type="ORF">NDEV_1051</name>
</gene>
<dbReference type="EMBL" id="LN890280">
    <property type="protein sequence ID" value="CUR51816.1"/>
    <property type="molecule type" value="Genomic_DNA"/>
</dbReference>
<keyword evidence="2" id="KW-1185">Reference proteome</keyword>
<accession>A0A128A385</accession>
<dbReference type="KEGG" id="ndv:NDEV_1051"/>
<sequence>MNIFGKKHVMCTICKKETSHKHKPKSEWQIEGPLCGDCYVSQMKKFYEQSLRQKCVTCGMEKDVPDLWEPRYQWDMTGLLCKTCFDKKDLTFKVQRATCQVCGKKLGMIRYNPKKHWVLDGQLCKQCWDSHKAKLG</sequence>
<name>A0A128A385_9ARCH</name>
<dbReference type="Proteomes" id="UP000196239">
    <property type="component" value="Chromosome 1"/>
</dbReference>
<evidence type="ECO:0000313" key="1">
    <source>
        <dbReference type="EMBL" id="CUR51816.1"/>
    </source>
</evidence>
<evidence type="ECO:0000313" key="2">
    <source>
        <dbReference type="Proteomes" id="UP000196239"/>
    </source>
</evidence>
<proteinExistence type="predicted"/>
<protein>
    <submittedName>
        <fullName evidence="1">Uncharacterized protein</fullName>
    </submittedName>
</protein>
<dbReference type="AlphaFoldDB" id="A0A128A385"/>